<dbReference type="Proteomes" id="UP000503447">
    <property type="component" value="Chromosome"/>
</dbReference>
<dbReference type="EMBL" id="CP053452">
    <property type="protein sequence ID" value="QJW98043.1"/>
    <property type="molecule type" value="Genomic_DNA"/>
</dbReference>
<accession>A0A6M5YXV8</accession>
<sequence length="41" mass="4248">MPGAYTGLDQRKRLIAGEGVLRHFGTVWCAAGAVADCGEVA</sequence>
<dbReference type="KEGG" id="ftj:FTUN_5623"/>
<name>A0A6M5YXV8_9BACT</name>
<evidence type="ECO:0000313" key="2">
    <source>
        <dbReference type="Proteomes" id="UP000503447"/>
    </source>
</evidence>
<proteinExistence type="predicted"/>
<reference evidence="2" key="1">
    <citation type="submission" date="2020-05" db="EMBL/GenBank/DDBJ databases">
        <title>Frigoriglobus tundricola gen. nov., sp. nov., a psychrotolerant cellulolytic planctomycete of the family Gemmataceae with two divergent copies of 16S rRNA gene.</title>
        <authorList>
            <person name="Kulichevskaya I.S."/>
            <person name="Ivanova A.A."/>
            <person name="Naumoff D.G."/>
            <person name="Beletsky A.V."/>
            <person name="Rijpstra W.I.C."/>
            <person name="Sinninghe Damste J.S."/>
            <person name="Mardanov A.V."/>
            <person name="Ravin N.V."/>
            <person name="Dedysh S.N."/>
        </authorList>
    </citation>
    <scope>NUCLEOTIDE SEQUENCE [LARGE SCALE GENOMIC DNA]</scope>
    <source>
        <strain evidence="2">PL17</strain>
    </source>
</reference>
<dbReference type="AlphaFoldDB" id="A0A6M5YXV8"/>
<keyword evidence="2" id="KW-1185">Reference proteome</keyword>
<organism evidence="1 2">
    <name type="scientific">Frigoriglobus tundricola</name>
    <dbReference type="NCBI Taxonomy" id="2774151"/>
    <lineage>
        <taxon>Bacteria</taxon>
        <taxon>Pseudomonadati</taxon>
        <taxon>Planctomycetota</taxon>
        <taxon>Planctomycetia</taxon>
        <taxon>Gemmatales</taxon>
        <taxon>Gemmataceae</taxon>
        <taxon>Frigoriglobus</taxon>
    </lineage>
</organism>
<evidence type="ECO:0000313" key="1">
    <source>
        <dbReference type="EMBL" id="QJW98043.1"/>
    </source>
</evidence>
<gene>
    <name evidence="1" type="ORF">FTUN_5623</name>
</gene>
<protein>
    <submittedName>
        <fullName evidence="1">Uncharacterized protein</fullName>
    </submittedName>
</protein>